<reference evidence="1" key="2">
    <citation type="submission" date="2015-06" db="UniProtKB">
        <authorList>
            <consortium name="EnsemblPlants"/>
        </authorList>
    </citation>
    <scope>IDENTIFICATION</scope>
    <source>
        <strain evidence="1">DM1-3 516 R44</strain>
    </source>
</reference>
<evidence type="ECO:0000313" key="1">
    <source>
        <dbReference type="EnsemblPlants" id="PGSC0003DMT400052572"/>
    </source>
</evidence>
<dbReference type="InParanoid" id="M1BTL9"/>
<evidence type="ECO:0000313" key="2">
    <source>
        <dbReference type="Proteomes" id="UP000011115"/>
    </source>
</evidence>
<proteinExistence type="predicted"/>
<dbReference type="Proteomes" id="UP000011115">
    <property type="component" value="Unassembled WGS sequence"/>
</dbReference>
<protein>
    <submittedName>
        <fullName evidence="1">'chromo' domain containing protein</fullName>
    </submittedName>
</protein>
<sequence>MVEKALIWTKNKRNESRKRRIKFLRVSSLFRGHLQAVIDIPCLEDSDRRSNPRMVNTRFDGVRPIAPVNAPAEEYAVRGHDRGRVEAEKEWRLLEIGYGRKCSPK</sequence>
<organism evidence="1 2">
    <name type="scientific">Solanum tuberosum</name>
    <name type="common">Potato</name>
    <dbReference type="NCBI Taxonomy" id="4113"/>
    <lineage>
        <taxon>Eukaryota</taxon>
        <taxon>Viridiplantae</taxon>
        <taxon>Streptophyta</taxon>
        <taxon>Embryophyta</taxon>
        <taxon>Tracheophyta</taxon>
        <taxon>Spermatophyta</taxon>
        <taxon>Magnoliopsida</taxon>
        <taxon>eudicotyledons</taxon>
        <taxon>Gunneridae</taxon>
        <taxon>Pentapetalae</taxon>
        <taxon>asterids</taxon>
        <taxon>lamiids</taxon>
        <taxon>Solanales</taxon>
        <taxon>Solanaceae</taxon>
        <taxon>Solanoideae</taxon>
        <taxon>Solaneae</taxon>
        <taxon>Solanum</taxon>
    </lineage>
</organism>
<keyword evidence="2" id="KW-1185">Reference proteome</keyword>
<dbReference type="EnsemblPlants" id="PGSC0003DMT400052572">
    <property type="protein sequence ID" value="PGSC0003DMT400052572"/>
    <property type="gene ID" value="PGSC0003DMG400020399"/>
</dbReference>
<reference evidence="2" key="1">
    <citation type="journal article" date="2011" name="Nature">
        <title>Genome sequence and analysis of the tuber crop potato.</title>
        <authorList>
            <consortium name="The Potato Genome Sequencing Consortium"/>
        </authorList>
    </citation>
    <scope>NUCLEOTIDE SEQUENCE [LARGE SCALE GENOMIC DNA]</scope>
    <source>
        <strain evidence="2">cv. DM1-3 516 R44</strain>
    </source>
</reference>
<accession>M1BTL9</accession>
<dbReference type="HOGENOM" id="CLU_2376860_0_0_1"/>
<dbReference type="Gramene" id="PGSC0003DMT400052572">
    <property type="protein sequence ID" value="PGSC0003DMT400052572"/>
    <property type="gene ID" value="PGSC0003DMG400020399"/>
</dbReference>
<dbReference type="PaxDb" id="4113-PGSC0003DMT400052572"/>
<dbReference type="AlphaFoldDB" id="M1BTL9"/>
<name>M1BTL9_SOLTU</name>